<accession>A0A8C5SI49</accession>
<reference evidence="2" key="1">
    <citation type="submission" date="2025-08" db="UniProtKB">
        <authorList>
            <consortium name="Ensembl"/>
        </authorList>
    </citation>
    <scope>IDENTIFICATION</scope>
</reference>
<evidence type="ECO:0000256" key="1">
    <source>
        <dbReference type="SAM" id="MobiDB-lite"/>
    </source>
</evidence>
<dbReference type="AlphaFoldDB" id="A0A8C5SI49"/>
<organism evidence="2 3">
    <name type="scientific">Laticauda laticaudata</name>
    <name type="common">Blue-ringed sea krait</name>
    <name type="synonym">Blue-lipped sea krait</name>
    <dbReference type="NCBI Taxonomy" id="8630"/>
    <lineage>
        <taxon>Eukaryota</taxon>
        <taxon>Metazoa</taxon>
        <taxon>Chordata</taxon>
        <taxon>Craniata</taxon>
        <taxon>Vertebrata</taxon>
        <taxon>Euteleostomi</taxon>
        <taxon>Lepidosauria</taxon>
        <taxon>Squamata</taxon>
        <taxon>Bifurcata</taxon>
        <taxon>Unidentata</taxon>
        <taxon>Episquamata</taxon>
        <taxon>Toxicofera</taxon>
        <taxon>Serpentes</taxon>
        <taxon>Colubroidea</taxon>
        <taxon>Elapidae</taxon>
        <taxon>Laticaudinae</taxon>
        <taxon>Laticauda</taxon>
    </lineage>
</organism>
<keyword evidence="3" id="KW-1185">Reference proteome</keyword>
<evidence type="ECO:0000313" key="2">
    <source>
        <dbReference type="Ensembl" id="ENSLLTP00000016925.1"/>
    </source>
</evidence>
<evidence type="ECO:0000313" key="3">
    <source>
        <dbReference type="Proteomes" id="UP000694406"/>
    </source>
</evidence>
<feature type="region of interest" description="Disordered" evidence="1">
    <location>
        <begin position="77"/>
        <end position="102"/>
    </location>
</feature>
<proteinExistence type="predicted"/>
<sequence length="115" mass="12790">SHHPETNGKTEKVLEQYLHCFGYGTEAFTWEDTTFVHAPDLVDAFHTQFLSWPHPDRQTWGKGPAVRDSVVFSWQQVQTAEESNDSDEGPGPLGSGLLPSENVGASSFLSELISW</sequence>
<reference evidence="2" key="2">
    <citation type="submission" date="2025-09" db="UniProtKB">
        <authorList>
            <consortium name="Ensembl"/>
        </authorList>
    </citation>
    <scope>IDENTIFICATION</scope>
</reference>
<name>A0A8C5SI49_LATLA</name>
<dbReference type="Proteomes" id="UP000694406">
    <property type="component" value="Unplaced"/>
</dbReference>
<dbReference type="Ensembl" id="ENSLLTT00000017562.1">
    <property type="protein sequence ID" value="ENSLLTP00000016925.1"/>
    <property type="gene ID" value="ENSLLTG00000012892.1"/>
</dbReference>
<protein>
    <submittedName>
        <fullName evidence="2">Uncharacterized protein</fullName>
    </submittedName>
</protein>